<protein>
    <recommendedName>
        <fullName evidence="3">Carbohydrate kinase PfkB domain-containing protein</fullName>
    </recommendedName>
</protein>
<accession>A0A923NN19</accession>
<dbReference type="SUPFAM" id="SSF53613">
    <property type="entry name" value="Ribokinase-like"/>
    <property type="match status" value="1"/>
</dbReference>
<evidence type="ECO:0000313" key="4">
    <source>
        <dbReference type="EMBL" id="MBC6679580.1"/>
    </source>
</evidence>
<organism evidence="4 5">
    <name type="scientific">Zhenpiania hominis</name>
    <dbReference type="NCBI Taxonomy" id="2763644"/>
    <lineage>
        <taxon>Bacteria</taxon>
        <taxon>Bacillati</taxon>
        <taxon>Bacillota</taxon>
        <taxon>Clostridia</taxon>
        <taxon>Peptostreptococcales</taxon>
        <taxon>Anaerovoracaceae</taxon>
        <taxon>Zhenpiania</taxon>
    </lineage>
</organism>
<dbReference type="InterPro" id="IPR002173">
    <property type="entry name" value="Carboh/pur_kinase_PfkB_CS"/>
</dbReference>
<evidence type="ECO:0000313" key="5">
    <source>
        <dbReference type="Proteomes" id="UP000602647"/>
    </source>
</evidence>
<dbReference type="AlphaFoldDB" id="A0A923NN19"/>
<gene>
    <name evidence="4" type="ORF">H9L42_07045</name>
</gene>
<evidence type="ECO:0000259" key="3">
    <source>
        <dbReference type="Pfam" id="PF00294"/>
    </source>
</evidence>
<comment type="caution">
    <text evidence="4">The sequence shown here is derived from an EMBL/GenBank/DDBJ whole genome shotgun (WGS) entry which is preliminary data.</text>
</comment>
<dbReference type="GO" id="GO:0033786">
    <property type="term" value="F:heptose-1-phosphate adenylyltransferase activity"/>
    <property type="evidence" value="ECO:0007669"/>
    <property type="project" value="TreeGrafter"/>
</dbReference>
<dbReference type="InterPro" id="IPR011611">
    <property type="entry name" value="PfkB_dom"/>
</dbReference>
<name>A0A923NN19_9FIRM</name>
<reference evidence="4" key="1">
    <citation type="submission" date="2020-08" db="EMBL/GenBank/DDBJ databases">
        <title>Genome public.</title>
        <authorList>
            <person name="Liu C."/>
            <person name="Sun Q."/>
        </authorList>
    </citation>
    <scope>NUCLEOTIDE SEQUENCE</scope>
    <source>
        <strain evidence="4">BX12</strain>
    </source>
</reference>
<dbReference type="GO" id="GO:0005829">
    <property type="term" value="C:cytosol"/>
    <property type="evidence" value="ECO:0007669"/>
    <property type="project" value="TreeGrafter"/>
</dbReference>
<evidence type="ECO:0000256" key="2">
    <source>
        <dbReference type="ARBA" id="ARBA00022777"/>
    </source>
</evidence>
<feature type="domain" description="Carbohydrate kinase PfkB" evidence="3">
    <location>
        <begin position="26"/>
        <end position="311"/>
    </location>
</feature>
<dbReference type="Gene3D" id="3.40.1190.20">
    <property type="match status" value="1"/>
</dbReference>
<dbReference type="PANTHER" id="PTHR46969:SF1">
    <property type="entry name" value="BIFUNCTIONAL PROTEIN HLDE"/>
    <property type="match status" value="1"/>
</dbReference>
<keyword evidence="2" id="KW-0418">Kinase</keyword>
<dbReference type="GO" id="GO:0033785">
    <property type="term" value="F:heptose 7-phosphate kinase activity"/>
    <property type="evidence" value="ECO:0007669"/>
    <property type="project" value="TreeGrafter"/>
</dbReference>
<keyword evidence="1" id="KW-0808">Transferase</keyword>
<keyword evidence="5" id="KW-1185">Reference proteome</keyword>
<dbReference type="Pfam" id="PF00294">
    <property type="entry name" value="PfkB"/>
    <property type="match status" value="1"/>
</dbReference>
<sequence>MLNKRHLQNISIAVIGDYFLDRFIYIDTNRTNKSLYGNGPVYHVNEVRKYAGAAGTIAKNLANLGVGHIYAIGFIGNDSNGVDLRNSMTALGIDCEGLIVTDACITPTYTMVLQKGSVQSEICEYDYLNDSVTPIEIQKQISSAIYKLANENDLDAIIALDQLDTEDCGVITSLVAKTLSYIGNKKIVCFDSRKHIGKVKNAIIKCNYKEFMESELYDSSITFQDSCKKISKETGQTLIVTKDKEGAFIVVDGKVTHIPAREIEQPIDSRGAGDAFTSGFVTAFCCGTSLYTSGLIGAVTASLCVTEIGTTGRMLFDDVMNTYERWRNHDSFRYFSKITY</sequence>
<dbReference type="InterPro" id="IPR029056">
    <property type="entry name" value="Ribokinase-like"/>
</dbReference>
<dbReference type="Proteomes" id="UP000602647">
    <property type="component" value="Unassembled WGS sequence"/>
</dbReference>
<dbReference type="EMBL" id="JACRYT010000005">
    <property type="protein sequence ID" value="MBC6679580.1"/>
    <property type="molecule type" value="Genomic_DNA"/>
</dbReference>
<proteinExistence type="predicted"/>
<dbReference type="PROSITE" id="PS00584">
    <property type="entry name" value="PFKB_KINASES_2"/>
    <property type="match status" value="1"/>
</dbReference>
<dbReference type="PANTHER" id="PTHR46969">
    <property type="entry name" value="BIFUNCTIONAL PROTEIN HLDE"/>
    <property type="match status" value="1"/>
</dbReference>
<evidence type="ECO:0000256" key="1">
    <source>
        <dbReference type="ARBA" id="ARBA00022679"/>
    </source>
</evidence>
<dbReference type="RefSeq" id="WP_187302684.1">
    <property type="nucleotide sequence ID" value="NZ_JACRYT010000005.1"/>
</dbReference>